<dbReference type="EMBL" id="JAOTPO010000016">
    <property type="protein sequence ID" value="MDE5415500.1"/>
    <property type="molecule type" value="Genomic_DNA"/>
</dbReference>
<name>A0ABT5VJQ2_9BACI</name>
<comment type="caution">
    <text evidence="1">The sequence shown here is derived from an EMBL/GenBank/DDBJ whole genome shotgun (WGS) entry which is preliminary data.</text>
</comment>
<reference evidence="1" key="1">
    <citation type="submission" date="2024-05" db="EMBL/GenBank/DDBJ databases">
        <title>Alkalihalobacillus sp. strain MEB203 novel alkaliphilic bacterium from Lonar Lake, India.</title>
        <authorList>
            <person name="Joshi A."/>
            <person name="Thite S."/>
            <person name="Mengade P."/>
        </authorList>
    </citation>
    <scope>NUCLEOTIDE SEQUENCE</scope>
    <source>
        <strain evidence="1">MEB 203</strain>
    </source>
</reference>
<evidence type="ECO:0000313" key="1">
    <source>
        <dbReference type="EMBL" id="MDE5415500.1"/>
    </source>
</evidence>
<gene>
    <name evidence="1" type="ORF">N7Z68_19230</name>
</gene>
<dbReference type="RefSeq" id="WP_275120102.1">
    <property type="nucleotide sequence ID" value="NZ_JAOTPO010000016.1"/>
</dbReference>
<keyword evidence="2" id="KW-1185">Reference proteome</keyword>
<evidence type="ECO:0000313" key="2">
    <source>
        <dbReference type="Proteomes" id="UP001148125"/>
    </source>
</evidence>
<evidence type="ECO:0008006" key="3">
    <source>
        <dbReference type="Google" id="ProtNLM"/>
    </source>
</evidence>
<protein>
    <recommendedName>
        <fullName evidence="3">DUF1351 domain-containing protein</fullName>
    </recommendedName>
</protein>
<proteinExistence type="predicted"/>
<dbReference type="Proteomes" id="UP001148125">
    <property type="component" value="Unassembled WGS sequence"/>
</dbReference>
<accession>A0ABT5VJQ2</accession>
<sequence>MANKIVKLLVNEKGEYLAKLDEIQLKEVYANGGVPFFPKKYSAPHDIWELFEKEQESEGISKNSKFSAADVRRFQQLIRDKNINSQNMIVVNKRKVAKAADFMEIAEIVDIMERKELQRFMAKLKRLQLIKESYNDKLERVEYYINPCYRKPAARLSVELYGLFREYLWEAMTVKKSEYEKIKSKKFIEEGELTSNAYRNAIEQAYQAQRTTTNTDPSALDIVEEVRIAVLEEKVQNAQKEITEFEKVHEDDLYLSIEESFEVEDKPIPSTVSTLTLWAEVEGANYIGPASGVNKIELESVREAFQEFIVDEDKELFISKVGHLFSFEQSMEQNSTKDKKEAQAK</sequence>
<organism evidence="1 2">
    <name type="scientific">Alkalihalobacterium chitinilyticum</name>
    <dbReference type="NCBI Taxonomy" id="2980103"/>
    <lineage>
        <taxon>Bacteria</taxon>
        <taxon>Bacillati</taxon>
        <taxon>Bacillota</taxon>
        <taxon>Bacilli</taxon>
        <taxon>Bacillales</taxon>
        <taxon>Bacillaceae</taxon>
        <taxon>Alkalihalobacterium</taxon>
    </lineage>
</organism>